<evidence type="ECO:0000259" key="6">
    <source>
        <dbReference type="PROSITE" id="PS50850"/>
    </source>
</evidence>
<keyword evidence="4 5" id="KW-0472">Membrane</keyword>
<feature type="domain" description="Major facilitator superfamily (MFS) profile" evidence="6">
    <location>
        <begin position="26"/>
        <end position="471"/>
    </location>
</feature>
<feature type="transmembrane region" description="Helical" evidence="5">
    <location>
        <begin position="443"/>
        <end position="463"/>
    </location>
</feature>
<dbReference type="Pfam" id="PF07690">
    <property type="entry name" value="MFS_1"/>
    <property type="match status" value="1"/>
</dbReference>
<gene>
    <name evidence="7" type="ORF">R1CP_09105</name>
</gene>
<feature type="transmembrane region" description="Helical" evidence="5">
    <location>
        <begin position="212"/>
        <end position="232"/>
    </location>
</feature>
<evidence type="ECO:0000256" key="1">
    <source>
        <dbReference type="ARBA" id="ARBA00004651"/>
    </source>
</evidence>
<dbReference type="Gene3D" id="1.20.1250.20">
    <property type="entry name" value="MFS general substrate transporter like domains"/>
    <property type="match status" value="1"/>
</dbReference>
<organism evidence="7 8">
    <name type="scientific">Rhodococcus opacus</name>
    <name type="common">Nocardia opaca</name>
    <dbReference type="NCBI Taxonomy" id="37919"/>
    <lineage>
        <taxon>Bacteria</taxon>
        <taxon>Bacillati</taxon>
        <taxon>Actinomycetota</taxon>
        <taxon>Actinomycetes</taxon>
        <taxon>Mycobacteriales</taxon>
        <taxon>Nocardiaceae</taxon>
        <taxon>Rhodococcus</taxon>
    </lineage>
</organism>
<dbReference type="AlphaFoldDB" id="A0A1B1K1Q4"/>
<feature type="transmembrane region" description="Helical" evidence="5">
    <location>
        <begin position="21"/>
        <end position="43"/>
    </location>
</feature>
<dbReference type="InterPro" id="IPR011701">
    <property type="entry name" value="MFS"/>
</dbReference>
<dbReference type="InterPro" id="IPR005829">
    <property type="entry name" value="Sugar_transporter_CS"/>
</dbReference>
<name>A0A1B1K1Q4_RHOOP</name>
<feature type="transmembrane region" description="Helical" evidence="5">
    <location>
        <begin position="122"/>
        <end position="140"/>
    </location>
</feature>
<evidence type="ECO:0000256" key="5">
    <source>
        <dbReference type="SAM" id="Phobius"/>
    </source>
</evidence>
<sequence length="478" mass="49452">MAIVRCKLLTMALNSQVREEVRLGPLLTVLSGAPFVASLDLFVVNVAFGDIAASYPGYSLGDLSWVLGGYAIVFAALLVPLGRWADRVGRRRGFLLGLALFTVASAACALSPSLWLLVAFRLLQAVGAAALTPASLGLLISTVPEATRAGAVRIWAASGAAAAAFGPVVGGLLVEASWRWAFLINVPIGIAFLIATVRLVPDFRPAARDTNLDLFGAALLTVGIGALALGLVQGPDWGWGDPRIALAFTVAAASVALFWWRNSRQREPLIEPAILKVRTFAWSNVTALAFSAAFAAGLLANILWLQQVWGYSALLTGLAIAPGPLMVPVFAVVGQFLSRRFSAGAITAAGSALWAAGAVLVLSSVGMEPQYASELLPGWMIAGVGVGLALPTILSSATAGLPQSRSATGSAVVTMSRQVGTVLGVSMLVALLGTTAGDEDTHAAFQLAWSAVAVVAVVAALTATRMNPPREYLSTARG</sequence>
<dbReference type="SUPFAM" id="SSF103473">
    <property type="entry name" value="MFS general substrate transporter"/>
    <property type="match status" value="1"/>
</dbReference>
<dbReference type="Gene3D" id="1.20.1720.10">
    <property type="entry name" value="Multidrug resistance protein D"/>
    <property type="match status" value="1"/>
</dbReference>
<dbReference type="Proteomes" id="UP000186108">
    <property type="component" value="Chromosome"/>
</dbReference>
<feature type="transmembrane region" description="Helical" evidence="5">
    <location>
        <begin position="244"/>
        <end position="260"/>
    </location>
</feature>
<reference evidence="7 8" key="1">
    <citation type="submission" date="2014-07" db="EMBL/GenBank/DDBJ databases">
        <authorList>
            <person name="Zhang J.E."/>
            <person name="Yang H."/>
            <person name="Guo J."/>
            <person name="Deng Z."/>
            <person name="Luo H."/>
            <person name="Luo M."/>
            <person name="Zhao B."/>
        </authorList>
    </citation>
    <scope>NUCLEOTIDE SEQUENCE [LARGE SCALE GENOMIC DNA]</scope>
    <source>
        <strain evidence="7 8">1CP</strain>
    </source>
</reference>
<dbReference type="GO" id="GO:0005886">
    <property type="term" value="C:plasma membrane"/>
    <property type="evidence" value="ECO:0007669"/>
    <property type="project" value="UniProtKB-SubCell"/>
</dbReference>
<dbReference type="PANTHER" id="PTHR42718">
    <property type="entry name" value="MAJOR FACILITATOR SUPERFAMILY MULTIDRUG TRANSPORTER MFSC"/>
    <property type="match status" value="1"/>
</dbReference>
<proteinExistence type="predicted"/>
<feature type="transmembrane region" description="Helical" evidence="5">
    <location>
        <begin position="345"/>
        <end position="367"/>
    </location>
</feature>
<feature type="transmembrane region" description="Helical" evidence="5">
    <location>
        <begin position="311"/>
        <end position="333"/>
    </location>
</feature>
<comment type="subcellular location">
    <subcellularLocation>
        <location evidence="1">Cell membrane</location>
        <topology evidence="1">Multi-pass membrane protein</topology>
    </subcellularLocation>
</comment>
<dbReference type="PROSITE" id="PS00216">
    <property type="entry name" value="SUGAR_TRANSPORT_1"/>
    <property type="match status" value="1"/>
</dbReference>
<keyword evidence="3 5" id="KW-1133">Transmembrane helix</keyword>
<dbReference type="PATRIC" id="fig|37919.13.peg.1877"/>
<evidence type="ECO:0000256" key="4">
    <source>
        <dbReference type="ARBA" id="ARBA00023136"/>
    </source>
</evidence>
<dbReference type="PANTHER" id="PTHR42718:SF48">
    <property type="entry name" value="CONSERVED TWO-DOMAIN MEMBRANE PROTEIN-RELATED"/>
    <property type="match status" value="1"/>
</dbReference>
<dbReference type="PRINTS" id="PR01036">
    <property type="entry name" value="TCRTETB"/>
</dbReference>
<protein>
    <submittedName>
        <fullName evidence="7">Major facilitator superfamily multidrug transporter</fullName>
    </submittedName>
</protein>
<feature type="transmembrane region" description="Helical" evidence="5">
    <location>
        <begin position="379"/>
        <end position="399"/>
    </location>
</feature>
<feature type="transmembrane region" description="Helical" evidence="5">
    <location>
        <begin position="281"/>
        <end position="305"/>
    </location>
</feature>
<feature type="transmembrane region" description="Helical" evidence="5">
    <location>
        <begin position="94"/>
        <end position="116"/>
    </location>
</feature>
<dbReference type="InterPro" id="IPR020846">
    <property type="entry name" value="MFS_dom"/>
</dbReference>
<dbReference type="InterPro" id="IPR036259">
    <property type="entry name" value="MFS_trans_sf"/>
</dbReference>
<dbReference type="GO" id="GO:0022857">
    <property type="term" value="F:transmembrane transporter activity"/>
    <property type="evidence" value="ECO:0007669"/>
    <property type="project" value="InterPro"/>
</dbReference>
<keyword evidence="2 5" id="KW-0812">Transmembrane</keyword>
<evidence type="ECO:0000313" key="7">
    <source>
        <dbReference type="EMBL" id="ANS26541.1"/>
    </source>
</evidence>
<dbReference type="PROSITE" id="PS50850">
    <property type="entry name" value="MFS"/>
    <property type="match status" value="1"/>
</dbReference>
<feature type="transmembrane region" description="Helical" evidence="5">
    <location>
        <begin position="180"/>
        <end position="200"/>
    </location>
</feature>
<dbReference type="EMBL" id="CP009111">
    <property type="protein sequence ID" value="ANS26541.1"/>
    <property type="molecule type" value="Genomic_DNA"/>
</dbReference>
<dbReference type="CDD" id="cd17321">
    <property type="entry name" value="MFS_MMR_MDR_like"/>
    <property type="match status" value="1"/>
</dbReference>
<feature type="transmembrane region" description="Helical" evidence="5">
    <location>
        <begin position="419"/>
        <end position="437"/>
    </location>
</feature>
<evidence type="ECO:0000256" key="2">
    <source>
        <dbReference type="ARBA" id="ARBA00022692"/>
    </source>
</evidence>
<accession>A0A1B1K1Q4</accession>
<evidence type="ECO:0000313" key="8">
    <source>
        <dbReference type="Proteomes" id="UP000186108"/>
    </source>
</evidence>
<feature type="transmembrane region" description="Helical" evidence="5">
    <location>
        <begin position="63"/>
        <end position="82"/>
    </location>
</feature>
<evidence type="ECO:0000256" key="3">
    <source>
        <dbReference type="ARBA" id="ARBA00022989"/>
    </source>
</evidence>
<feature type="transmembrane region" description="Helical" evidence="5">
    <location>
        <begin position="152"/>
        <end position="174"/>
    </location>
</feature>